<organism evidence="3 4">
    <name type="scientific">Penicillium brevicompactum</name>
    <dbReference type="NCBI Taxonomy" id="5074"/>
    <lineage>
        <taxon>Eukaryota</taxon>
        <taxon>Fungi</taxon>
        <taxon>Dikarya</taxon>
        <taxon>Ascomycota</taxon>
        <taxon>Pezizomycotina</taxon>
        <taxon>Eurotiomycetes</taxon>
        <taxon>Eurotiomycetidae</taxon>
        <taxon>Eurotiales</taxon>
        <taxon>Aspergillaceae</taxon>
        <taxon>Penicillium</taxon>
    </lineage>
</organism>
<reference evidence="3" key="2">
    <citation type="journal article" date="2023" name="IMA Fungus">
        <title>Comparative genomic study of the Penicillium genus elucidates a diverse pangenome and 15 lateral gene transfer events.</title>
        <authorList>
            <person name="Petersen C."/>
            <person name="Sorensen T."/>
            <person name="Nielsen M.R."/>
            <person name="Sondergaard T.E."/>
            <person name="Sorensen J.L."/>
            <person name="Fitzpatrick D.A."/>
            <person name="Frisvad J.C."/>
            <person name="Nielsen K.L."/>
        </authorList>
    </citation>
    <scope>NUCLEOTIDE SEQUENCE</scope>
    <source>
        <strain evidence="3">IBT 35675</strain>
    </source>
</reference>
<dbReference type="Proteomes" id="UP001148299">
    <property type="component" value="Unassembled WGS sequence"/>
</dbReference>
<evidence type="ECO:0000313" key="4">
    <source>
        <dbReference type="Proteomes" id="UP001148299"/>
    </source>
</evidence>
<evidence type="ECO:0000256" key="2">
    <source>
        <dbReference type="SAM" id="MobiDB-lite"/>
    </source>
</evidence>
<comment type="caution">
    <text evidence="3">The sequence shown here is derived from an EMBL/GenBank/DDBJ whole genome shotgun (WGS) entry which is preliminary data.</text>
</comment>
<reference evidence="3" key="1">
    <citation type="submission" date="2022-12" db="EMBL/GenBank/DDBJ databases">
        <authorList>
            <person name="Petersen C."/>
        </authorList>
    </citation>
    <scope>NUCLEOTIDE SEQUENCE</scope>
    <source>
        <strain evidence="3">IBT 35675</strain>
    </source>
</reference>
<gene>
    <name evidence="3" type="ORF">N7541_004035</name>
</gene>
<sequence length="254" mass="28356">MKNTTRQLDKHASSHRVRSPHPTCTDLVTDIPVQHDASFSVHGQVGQKLDVRLDQYVLQVRERLRGAKIFRGISPEPSAVEVETLLRHLRGAAREFVVQNLHPEVLNDFHHFSQEIDRRFKPNSSRPSQVVILARILRLAQGRQSLSQYADAAEGLRKDIVGELDGCLAETWVAGLSNQLLVSKIMPIHSRNPTGSVFLEMVDRAKITERIMALQQQMERVVSEVAGLEAALPSTVPELFPPPSRLSFASSAVL</sequence>
<proteinExistence type="predicted"/>
<keyword evidence="4" id="KW-1185">Reference proteome</keyword>
<keyword evidence="1" id="KW-0175">Coiled coil</keyword>
<dbReference type="EMBL" id="JAPZBR010000002">
    <property type="protein sequence ID" value="KAJ5363191.1"/>
    <property type="molecule type" value="Genomic_DNA"/>
</dbReference>
<feature type="region of interest" description="Disordered" evidence="2">
    <location>
        <begin position="1"/>
        <end position="23"/>
    </location>
</feature>
<name>A0A9W9V1Z1_PENBR</name>
<dbReference type="AlphaFoldDB" id="A0A9W9V1Z1"/>
<evidence type="ECO:0000313" key="3">
    <source>
        <dbReference type="EMBL" id="KAJ5363191.1"/>
    </source>
</evidence>
<accession>A0A9W9V1Z1</accession>
<evidence type="ECO:0000256" key="1">
    <source>
        <dbReference type="SAM" id="Coils"/>
    </source>
</evidence>
<protein>
    <submittedName>
        <fullName evidence="3">Uncharacterized protein</fullName>
    </submittedName>
</protein>
<feature type="coiled-coil region" evidence="1">
    <location>
        <begin position="204"/>
        <end position="231"/>
    </location>
</feature>